<dbReference type="InterPro" id="IPR051553">
    <property type="entry name" value="Ran_GTPase-activating"/>
</dbReference>
<evidence type="ECO:0000313" key="3">
    <source>
        <dbReference type="EMBL" id="MBM6498002.1"/>
    </source>
</evidence>
<dbReference type="Pfam" id="PF13540">
    <property type="entry name" value="RCC1_2"/>
    <property type="match status" value="1"/>
</dbReference>
<dbReference type="Proteomes" id="UP000759529">
    <property type="component" value="Unassembled WGS sequence"/>
</dbReference>
<organism evidence="3 4">
    <name type="scientific">Flavobacterium macrobrachii</name>
    <dbReference type="NCBI Taxonomy" id="591204"/>
    <lineage>
        <taxon>Bacteria</taxon>
        <taxon>Pseudomonadati</taxon>
        <taxon>Bacteroidota</taxon>
        <taxon>Flavobacteriia</taxon>
        <taxon>Flavobacteriales</taxon>
        <taxon>Flavobacteriaceae</taxon>
        <taxon>Flavobacterium</taxon>
    </lineage>
</organism>
<dbReference type="SUPFAM" id="SSF50985">
    <property type="entry name" value="RCC1/BLIP-II"/>
    <property type="match status" value="1"/>
</dbReference>
<gene>
    <name evidence="3" type="ORF">H9X54_001630</name>
</gene>
<evidence type="ECO:0000313" key="4">
    <source>
        <dbReference type="Proteomes" id="UP000759529"/>
    </source>
</evidence>
<dbReference type="NCBIfam" id="TIGR04183">
    <property type="entry name" value="Por_Secre_tail"/>
    <property type="match status" value="1"/>
</dbReference>
<dbReference type="PROSITE" id="PS50012">
    <property type="entry name" value="RCC1_3"/>
    <property type="match status" value="2"/>
</dbReference>
<dbReference type="InterPro" id="IPR000408">
    <property type="entry name" value="Reg_chr_condens"/>
</dbReference>
<dbReference type="Pfam" id="PF00415">
    <property type="entry name" value="RCC1"/>
    <property type="match status" value="2"/>
</dbReference>
<accession>A0ABS2CSQ5</accession>
<feature type="domain" description="Secretion system C-terminal sorting" evidence="2">
    <location>
        <begin position="349"/>
        <end position="417"/>
    </location>
</feature>
<dbReference type="EMBL" id="JACSOD020000358">
    <property type="protein sequence ID" value="MBM6498002.1"/>
    <property type="molecule type" value="Genomic_DNA"/>
</dbReference>
<dbReference type="PANTHER" id="PTHR45982:SF1">
    <property type="entry name" value="REGULATOR OF CHROMOSOME CONDENSATION"/>
    <property type="match status" value="1"/>
</dbReference>
<dbReference type="PANTHER" id="PTHR45982">
    <property type="entry name" value="REGULATOR OF CHROMOSOME CONDENSATION"/>
    <property type="match status" value="1"/>
</dbReference>
<reference evidence="3 4" key="1">
    <citation type="submission" date="2021-02" db="EMBL/GenBank/DDBJ databases">
        <authorList>
            <person name="Jung H.S."/>
            <person name="Chun B.H."/>
            <person name="Jeon C.O."/>
        </authorList>
    </citation>
    <scope>NUCLEOTIDE SEQUENCE [LARGE SCALE GENOMIC DNA]</scope>
    <source>
        <strain evidence="3 4">LMG 25203</strain>
    </source>
</reference>
<sequence length="419" mass="45745">MKTIKLIFFICFFTNTYSQCISSISAGDFFTIAIKTDNSLWAWGRPIGGNNLSGAIPPTQIGTATNWQKVSAGMNHVLAIKNDGTLWAWGQNSNAQVGDGTTIIRSTPIQIGTANNWMSISAGSYHSIALKTDGTLWAWGAADNGPDLLTPTQIGTANDWVKIETNDSNTLALKTNGTLWYLIGNDVNNFNQVGNSNNWQDFSINVNSNWGIKTDGTLWRFNTGFSSAVQEGTDNNWISVSAGQQYVIIKKSNNTIWCKGTNTYGQLGTGNNLDINTLPIQIGTNSDWNKISAARFHTLLLNNSNNLYSMGYNGSGALGDGTYTDKNTPILFNCSTLGITVFDSDSVSIYPNPCKDFLSVELKNESKIDNVTIIDISGKILLVENNVSSEIDLTNFKTGVYVIKINSNEKVIYKKIVKN</sequence>
<dbReference type="InterPro" id="IPR026444">
    <property type="entry name" value="Secre_tail"/>
</dbReference>
<proteinExistence type="predicted"/>
<evidence type="ECO:0000256" key="1">
    <source>
        <dbReference type="ARBA" id="ARBA00022729"/>
    </source>
</evidence>
<evidence type="ECO:0000259" key="2">
    <source>
        <dbReference type="Pfam" id="PF18962"/>
    </source>
</evidence>
<keyword evidence="1" id="KW-0732">Signal</keyword>
<dbReference type="PROSITE" id="PS00626">
    <property type="entry name" value="RCC1_2"/>
    <property type="match status" value="1"/>
</dbReference>
<dbReference type="Gene3D" id="2.130.10.30">
    <property type="entry name" value="Regulator of chromosome condensation 1/beta-lactamase-inhibitor protein II"/>
    <property type="match status" value="2"/>
</dbReference>
<dbReference type="InterPro" id="IPR009091">
    <property type="entry name" value="RCC1/BLIP-II"/>
</dbReference>
<dbReference type="Pfam" id="PF18962">
    <property type="entry name" value="Por_Secre_tail"/>
    <property type="match status" value="1"/>
</dbReference>
<keyword evidence="4" id="KW-1185">Reference proteome</keyword>
<protein>
    <submittedName>
        <fullName evidence="3">T9SS type A sorting domain-containing protein</fullName>
    </submittedName>
</protein>
<name>A0ABS2CSQ5_9FLAO</name>
<dbReference type="RefSeq" id="WP_187658725.1">
    <property type="nucleotide sequence ID" value="NZ_JACSOD020000358.1"/>
</dbReference>
<comment type="caution">
    <text evidence="3">The sequence shown here is derived from an EMBL/GenBank/DDBJ whole genome shotgun (WGS) entry which is preliminary data.</text>
</comment>